<feature type="transmembrane region" description="Helical" evidence="6">
    <location>
        <begin position="233"/>
        <end position="254"/>
    </location>
</feature>
<dbReference type="CDD" id="cd13132">
    <property type="entry name" value="MATE_eukaryotic"/>
    <property type="match status" value="1"/>
</dbReference>
<feature type="transmembrane region" description="Helical" evidence="6">
    <location>
        <begin position="93"/>
        <end position="112"/>
    </location>
</feature>
<evidence type="ECO:0000313" key="8">
    <source>
        <dbReference type="Proteomes" id="UP001633002"/>
    </source>
</evidence>
<proteinExistence type="inferred from homology"/>
<comment type="subcellular location">
    <subcellularLocation>
        <location evidence="1">Membrane</location>
        <topology evidence="1">Multi-pass membrane protein</topology>
    </subcellularLocation>
</comment>
<keyword evidence="5 6" id="KW-0472">Membrane</keyword>
<accession>A0ABD3H3G9</accession>
<feature type="transmembrane region" description="Helical" evidence="6">
    <location>
        <begin position="204"/>
        <end position="227"/>
    </location>
</feature>
<feature type="transmembrane region" description="Helical" evidence="6">
    <location>
        <begin position="312"/>
        <end position="334"/>
    </location>
</feature>
<feature type="transmembrane region" description="Helical" evidence="6">
    <location>
        <begin position="132"/>
        <end position="154"/>
    </location>
</feature>
<gene>
    <name evidence="7" type="ORF">R1sor_004077</name>
</gene>
<dbReference type="PANTHER" id="PTHR11206">
    <property type="entry name" value="MULTIDRUG RESISTANCE PROTEIN"/>
    <property type="match status" value="1"/>
</dbReference>
<comment type="caution">
    <text evidence="7">The sequence shown here is derived from an EMBL/GenBank/DDBJ whole genome shotgun (WGS) entry which is preliminary data.</text>
</comment>
<dbReference type="Proteomes" id="UP001633002">
    <property type="component" value="Unassembled WGS sequence"/>
</dbReference>
<sequence>MASDSLRQPLIPKDEDDRVPVLLRLHSSSGSNLQKFFPGREDDFRTWLVEELWEQSRIAGPMILVNLLQYAVRVISLMFVGHLGDLALSSSQIAVTTAGATGLNVMMGLASALETMCGQAYGAKEYKLTGVFLQRAVFVLVLICIPISFVWWNMGPILMLMGQDPAIAEAAQDFSRFLIPTLFAYAFLQPLVKFLQTQSAVNAMVVVSAFTLAIHVPLCYLLIYHWGFGFRGAAIATGISQWINVLFLVFYVLFSPTCEKTWTGFSKAAVHDIGLFLKIAVPSTVMICLENWCFDLVILLSGLLPNPELETSSLSICINTGGLIFMVPFGLSAAASTRVSNKLGGGRPDAAKSVVKLAITLTMIEGSILSTLLISIRNAFPYLFSSDPEIVNYVSSMVPFLATVSILDACNGTLSGVARGCGWQHLGAYSNLVAFYGVGIPLGLILTFHFHLNSYGLWIGLICGVFSQMVLLSCITLTLNWQKLADEAAELVCRAKDRNDYLDHALPKARIPKVCNAPSNSWVSCLAIMHEIVTDSESLLN</sequence>
<keyword evidence="3 6" id="KW-0812">Transmembrane</keyword>
<name>A0ABD3H3G9_9MARC</name>
<keyword evidence="8" id="KW-1185">Reference proteome</keyword>
<feature type="transmembrane region" description="Helical" evidence="6">
    <location>
        <begin position="275"/>
        <end position="300"/>
    </location>
</feature>
<dbReference type="InterPro" id="IPR002528">
    <property type="entry name" value="MATE_fam"/>
</dbReference>
<feature type="transmembrane region" description="Helical" evidence="6">
    <location>
        <begin position="63"/>
        <end position="81"/>
    </location>
</feature>
<dbReference type="EMBL" id="JBJQOH010000006">
    <property type="protein sequence ID" value="KAL3686055.1"/>
    <property type="molecule type" value="Genomic_DNA"/>
</dbReference>
<evidence type="ECO:0000256" key="3">
    <source>
        <dbReference type="ARBA" id="ARBA00022692"/>
    </source>
</evidence>
<evidence type="ECO:0000256" key="2">
    <source>
        <dbReference type="ARBA" id="ARBA00010199"/>
    </source>
</evidence>
<reference evidence="7 8" key="1">
    <citation type="submission" date="2024-09" db="EMBL/GenBank/DDBJ databases">
        <title>Chromosome-scale assembly of Riccia sorocarpa.</title>
        <authorList>
            <person name="Paukszto L."/>
        </authorList>
    </citation>
    <scope>NUCLEOTIDE SEQUENCE [LARGE SCALE GENOMIC DNA]</scope>
    <source>
        <strain evidence="7">LP-2024</strain>
        <tissue evidence="7">Aerial parts of the thallus</tissue>
    </source>
</reference>
<evidence type="ECO:0000256" key="1">
    <source>
        <dbReference type="ARBA" id="ARBA00004141"/>
    </source>
</evidence>
<evidence type="ECO:0000256" key="6">
    <source>
        <dbReference type="RuleBase" id="RU004914"/>
    </source>
</evidence>
<evidence type="ECO:0000313" key="7">
    <source>
        <dbReference type="EMBL" id="KAL3686055.1"/>
    </source>
</evidence>
<dbReference type="Pfam" id="PF01554">
    <property type="entry name" value="MatE"/>
    <property type="match status" value="2"/>
</dbReference>
<feature type="transmembrane region" description="Helical" evidence="6">
    <location>
        <begin position="396"/>
        <end position="414"/>
    </location>
</feature>
<comment type="similarity">
    <text evidence="2 6">Belongs to the multi antimicrobial extrusion (MATE) (TC 2.A.66.1) family.</text>
</comment>
<dbReference type="InterPro" id="IPR045069">
    <property type="entry name" value="MATE_euk"/>
</dbReference>
<dbReference type="AlphaFoldDB" id="A0ABD3H3G9"/>
<evidence type="ECO:0000256" key="5">
    <source>
        <dbReference type="ARBA" id="ARBA00023136"/>
    </source>
</evidence>
<organism evidence="7 8">
    <name type="scientific">Riccia sorocarpa</name>
    <dbReference type="NCBI Taxonomy" id="122646"/>
    <lineage>
        <taxon>Eukaryota</taxon>
        <taxon>Viridiplantae</taxon>
        <taxon>Streptophyta</taxon>
        <taxon>Embryophyta</taxon>
        <taxon>Marchantiophyta</taxon>
        <taxon>Marchantiopsida</taxon>
        <taxon>Marchantiidae</taxon>
        <taxon>Marchantiales</taxon>
        <taxon>Ricciaceae</taxon>
        <taxon>Riccia</taxon>
    </lineage>
</organism>
<feature type="transmembrane region" description="Helical" evidence="6">
    <location>
        <begin position="426"/>
        <end position="449"/>
    </location>
</feature>
<dbReference type="NCBIfam" id="TIGR00797">
    <property type="entry name" value="matE"/>
    <property type="match status" value="1"/>
</dbReference>
<protein>
    <recommendedName>
        <fullName evidence="6">Protein DETOXIFICATION</fullName>
    </recommendedName>
    <alternativeName>
        <fullName evidence="6">Multidrug and toxic compound extrusion protein</fullName>
    </alternativeName>
</protein>
<keyword evidence="4 6" id="KW-1133">Transmembrane helix</keyword>
<feature type="transmembrane region" description="Helical" evidence="6">
    <location>
        <begin position="455"/>
        <end position="479"/>
    </location>
</feature>
<evidence type="ECO:0000256" key="4">
    <source>
        <dbReference type="ARBA" id="ARBA00022989"/>
    </source>
</evidence>
<feature type="transmembrane region" description="Helical" evidence="6">
    <location>
        <begin position="174"/>
        <end position="192"/>
    </location>
</feature>
<dbReference type="GO" id="GO:0016020">
    <property type="term" value="C:membrane"/>
    <property type="evidence" value="ECO:0007669"/>
    <property type="project" value="UniProtKB-SubCell"/>
</dbReference>
<feature type="transmembrane region" description="Helical" evidence="6">
    <location>
        <begin position="354"/>
        <end position="376"/>
    </location>
</feature>